<accession>A0A4Y2MGI2</accession>
<dbReference type="InterPro" id="IPR000477">
    <property type="entry name" value="RT_dom"/>
</dbReference>
<dbReference type="InterPro" id="IPR043502">
    <property type="entry name" value="DNA/RNA_pol_sf"/>
</dbReference>
<evidence type="ECO:0000313" key="3">
    <source>
        <dbReference type="EMBL" id="GBN25574.1"/>
    </source>
</evidence>
<dbReference type="Gene3D" id="3.10.10.10">
    <property type="entry name" value="HIV Type 1 Reverse Transcriptase, subunit A, domain 1"/>
    <property type="match status" value="1"/>
</dbReference>
<evidence type="ECO:0000313" key="4">
    <source>
        <dbReference type="Proteomes" id="UP000499080"/>
    </source>
</evidence>
<evidence type="ECO:0000259" key="2">
    <source>
        <dbReference type="Pfam" id="PF00078"/>
    </source>
</evidence>
<feature type="region of interest" description="Disordered" evidence="1">
    <location>
        <begin position="33"/>
        <end position="60"/>
    </location>
</feature>
<sequence length="326" mass="37657">MYVLDHTLPYTIIGMPELTKYDITMDCSQERIPQNGRNLNKSQNDKNHSNDKNKQKTSLHISECKQMSSHCSQTSENQVNFSQSVTENKCELRKEVKDIIKYFDSVFSMDKYDVGALRIAQNSDSPVSLRPYVTSPVEKQEIKSMVEKLLQAGLIKESNSPYSSPVTLVFKRDEDKKTRLCIDFRKLNALCNSDSDPLPLIDSLLDKLSKAKIFLLCIWLLCIGMSPFTPQDSEKLASYTNFGLYEWCRLPLIIKVAPAIFNRLIRRILSKYKIDFACNYFDDINVYSSSELEHWKHLKTILEICEKENINLKLCKCVFAQTKINF</sequence>
<feature type="compositionally biased region" description="Basic and acidic residues" evidence="1">
    <location>
        <begin position="43"/>
        <end position="54"/>
    </location>
</feature>
<keyword evidence="4" id="KW-1185">Reference proteome</keyword>
<dbReference type="EMBL" id="BGPR01007260">
    <property type="protein sequence ID" value="GBN25574.1"/>
    <property type="molecule type" value="Genomic_DNA"/>
</dbReference>
<comment type="caution">
    <text evidence="3">The sequence shown here is derived from an EMBL/GenBank/DDBJ whole genome shotgun (WGS) entry which is preliminary data.</text>
</comment>
<gene>
    <name evidence="3" type="primary">TY3B-G_872</name>
    <name evidence="3" type="ORF">AVEN_229417_1</name>
</gene>
<dbReference type="InterPro" id="IPR053134">
    <property type="entry name" value="RNA-dir_DNA_polymerase"/>
</dbReference>
<dbReference type="AlphaFoldDB" id="A0A4Y2MGI2"/>
<dbReference type="GO" id="GO:0071897">
    <property type="term" value="P:DNA biosynthetic process"/>
    <property type="evidence" value="ECO:0007669"/>
    <property type="project" value="UniProtKB-ARBA"/>
</dbReference>
<evidence type="ECO:0000256" key="1">
    <source>
        <dbReference type="SAM" id="MobiDB-lite"/>
    </source>
</evidence>
<dbReference type="Pfam" id="PF00078">
    <property type="entry name" value="RVT_1"/>
    <property type="match status" value="1"/>
</dbReference>
<dbReference type="InterPro" id="IPR043128">
    <property type="entry name" value="Rev_trsase/Diguanyl_cyclase"/>
</dbReference>
<dbReference type="PANTHER" id="PTHR24559">
    <property type="entry name" value="TRANSPOSON TY3-I GAG-POL POLYPROTEIN"/>
    <property type="match status" value="1"/>
</dbReference>
<dbReference type="OrthoDB" id="6754087at2759"/>
<reference evidence="3 4" key="1">
    <citation type="journal article" date="2019" name="Sci. Rep.">
        <title>Orb-weaving spider Araneus ventricosus genome elucidates the spidroin gene catalogue.</title>
        <authorList>
            <person name="Kono N."/>
            <person name="Nakamura H."/>
            <person name="Ohtoshi R."/>
            <person name="Moran D.A.P."/>
            <person name="Shinohara A."/>
            <person name="Yoshida Y."/>
            <person name="Fujiwara M."/>
            <person name="Mori M."/>
            <person name="Tomita M."/>
            <person name="Arakawa K."/>
        </authorList>
    </citation>
    <scope>NUCLEOTIDE SEQUENCE [LARGE SCALE GENOMIC DNA]</scope>
</reference>
<dbReference type="SUPFAM" id="SSF56672">
    <property type="entry name" value="DNA/RNA polymerases"/>
    <property type="match status" value="1"/>
</dbReference>
<dbReference type="CDD" id="cd01647">
    <property type="entry name" value="RT_LTR"/>
    <property type="match status" value="1"/>
</dbReference>
<dbReference type="Gene3D" id="3.30.70.270">
    <property type="match status" value="1"/>
</dbReference>
<proteinExistence type="predicted"/>
<dbReference type="Proteomes" id="UP000499080">
    <property type="component" value="Unassembled WGS sequence"/>
</dbReference>
<organism evidence="3 4">
    <name type="scientific">Araneus ventricosus</name>
    <name type="common">Orbweaver spider</name>
    <name type="synonym">Epeira ventricosa</name>
    <dbReference type="NCBI Taxonomy" id="182803"/>
    <lineage>
        <taxon>Eukaryota</taxon>
        <taxon>Metazoa</taxon>
        <taxon>Ecdysozoa</taxon>
        <taxon>Arthropoda</taxon>
        <taxon>Chelicerata</taxon>
        <taxon>Arachnida</taxon>
        <taxon>Araneae</taxon>
        <taxon>Araneomorphae</taxon>
        <taxon>Entelegynae</taxon>
        <taxon>Araneoidea</taxon>
        <taxon>Araneidae</taxon>
        <taxon>Araneus</taxon>
    </lineage>
</organism>
<feature type="compositionally biased region" description="Polar residues" evidence="1">
    <location>
        <begin position="33"/>
        <end position="42"/>
    </location>
</feature>
<name>A0A4Y2MGI2_ARAVE</name>
<feature type="domain" description="Reverse transcriptase" evidence="2">
    <location>
        <begin position="175"/>
        <end position="326"/>
    </location>
</feature>
<protein>
    <submittedName>
        <fullName evidence="3">Transposon Ty3-G Gag-Pol polyprotein</fullName>
    </submittedName>
</protein>
<dbReference type="PANTHER" id="PTHR24559:SF444">
    <property type="entry name" value="REVERSE TRANSCRIPTASE DOMAIN-CONTAINING PROTEIN"/>
    <property type="match status" value="1"/>
</dbReference>